<feature type="compositionally biased region" description="Polar residues" evidence="1">
    <location>
        <begin position="202"/>
        <end position="212"/>
    </location>
</feature>
<name>A0A0M8MSI2_ESCWE</name>
<proteinExistence type="predicted"/>
<feature type="compositionally biased region" description="Basic and acidic residues" evidence="1">
    <location>
        <begin position="366"/>
        <end position="386"/>
    </location>
</feature>
<feature type="compositionally biased region" description="Low complexity" evidence="1">
    <location>
        <begin position="71"/>
        <end position="80"/>
    </location>
</feature>
<feature type="compositionally biased region" description="Basic residues" evidence="1">
    <location>
        <begin position="276"/>
        <end position="291"/>
    </location>
</feature>
<dbReference type="Proteomes" id="UP000053831">
    <property type="component" value="Unassembled WGS sequence"/>
</dbReference>
<feature type="region of interest" description="Disordered" evidence="1">
    <location>
        <begin position="636"/>
        <end position="665"/>
    </location>
</feature>
<feature type="region of interest" description="Disordered" evidence="1">
    <location>
        <begin position="1"/>
        <end position="586"/>
    </location>
</feature>
<dbReference type="EMBL" id="LGSR01000022">
    <property type="protein sequence ID" value="KOS17528.1"/>
    <property type="molecule type" value="Genomic_DNA"/>
</dbReference>
<evidence type="ECO:0000313" key="3">
    <source>
        <dbReference type="Proteomes" id="UP000053831"/>
    </source>
</evidence>
<feature type="compositionally biased region" description="Polar residues" evidence="1">
    <location>
        <begin position="655"/>
        <end position="664"/>
    </location>
</feature>
<dbReference type="AlphaFoldDB" id="A0A0M8MSI2"/>
<feature type="compositionally biased region" description="Basic and acidic residues" evidence="1">
    <location>
        <begin position="500"/>
        <end position="520"/>
    </location>
</feature>
<feature type="compositionally biased region" description="Low complexity" evidence="1">
    <location>
        <begin position="249"/>
        <end position="263"/>
    </location>
</feature>
<feature type="compositionally biased region" description="Polar residues" evidence="1">
    <location>
        <begin position="47"/>
        <end position="69"/>
    </location>
</feature>
<keyword evidence="3" id="KW-1185">Reference proteome</keyword>
<feature type="compositionally biased region" description="Low complexity" evidence="1">
    <location>
        <begin position="127"/>
        <end position="157"/>
    </location>
</feature>
<feature type="compositionally biased region" description="Polar residues" evidence="1">
    <location>
        <begin position="345"/>
        <end position="359"/>
    </location>
</feature>
<comment type="caution">
    <text evidence="2">The sequence shown here is derived from an EMBL/GenBank/DDBJ whole genome shotgun (WGS) entry which is preliminary data.</text>
</comment>
<evidence type="ECO:0000313" key="2">
    <source>
        <dbReference type="EMBL" id="KOS17528.1"/>
    </source>
</evidence>
<evidence type="ECO:0000256" key="1">
    <source>
        <dbReference type="SAM" id="MobiDB-lite"/>
    </source>
</evidence>
<sequence>MSYKGAQQPLKGPEGATPMGSSFREPPPGPHHRDGTFPLQEPKRQAQPGTSCTSSGLGNLQDLGNSNPADSHLQSLHSSPHSPPQSPPQSPEFCLQLSLLHKELKSRHNSIASTTSPLREDSNYTFSASASRSSPYSSPDISAPNSSPPSTAAPGSPLLNRANARKPLQSDHHNHLTHHQQQPQQQQQQQQQQQHHQQQQPASPSRGSSVPRQQADKAHGQGDLVKSRPTLLTAAASLQDLRQDSSLKRSVSLGSRQQGGLSSAEKRPKPAVPPKPARHQSLRVSKSRRSRSPTLLDSSRLASTDLTRLISPTAAAAAAAADDDDEEPRSATPKFVAIPRPLTPPTTSKAADSPGSISPKSVVDAKPVEESRSASPKPIERSRSKSTDSASILSPKVIRSPKLVEGLRFAENLRPVENLENTRPPSSPEHQVSRLPRPSESPKPYQDQAAVEEQQQQQQPSRAIEALKQIQASQPPAKRADTSKSVDTRSLKSAKSYRSLKSEPLPKSEESVVEESKFTKLAEGPGFVEFPSLGEGFRPAEVPKPAETTRPAQKVVETPKPVNASKSTKIFWPDDTLKQEPQKRECQIQKEKELAQLSLDRTKSLLAGPLRDCRPPKVDPDPDIYPLPRGLECCRRSSQVASGPGSLFTRPLESHPSSKGNNGLKTGLARNFEALRSPTVRHSPRDLFSRPLEVC</sequence>
<reference evidence="2 3" key="1">
    <citation type="submission" date="2015-07" db="EMBL/GenBank/DDBJ databases">
        <title>The genome of the fungus Escovopsis weberi, a specialized disease agent of ant agriculture.</title>
        <authorList>
            <person name="de Man T.J."/>
            <person name="Stajich J.E."/>
            <person name="Kubicek C.P."/>
            <person name="Chenthamara K."/>
            <person name="Atanasova L."/>
            <person name="Druzhinina I.S."/>
            <person name="Birnbaum S."/>
            <person name="Barribeau S.M."/>
            <person name="Teiling C."/>
            <person name="Suen G."/>
            <person name="Currie C."/>
            <person name="Gerardo N.M."/>
        </authorList>
    </citation>
    <scope>NUCLEOTIDE SEQUENCE [LARGE SCALE GENOMIC DNA]</scope>
</reference>
<feature type="compositionally biased region" description="Low complexity" evidence="1">
    <location>
        <begin position="179"/>
        <end position="201"/>
    </location>
</feature>
<feature type="compositionally biased region" description="Pro residues" evidence="1">
    <location>
        <begin position="81"/>
        <end position="90"/>
    </location>
</feature>
<gene>
    <name evidence="2" type="ORF">ESCO_003105</name>
</gene>
<feature type="compositionally biased region" description="Low complexity" evidence="1">
    <location>
        <begin position="446"/>
        <end position="459"/>
    </location>
</feature>
<organism evidence="2 3">
    <name type="scientific">Escovopsis weberi</name>
    <dbReference type="NCBI Taxonomy" id="150374"/>
    <lineage>
        <taxon>Eukaryota</taxon>
        <taxon>Fungi</taxon>
        <taxon>Dikarya</taxon>
        <taxon>Ascomycota</taxon>
        <taxon>Pezizomycotina</taxon>
        <taxon>Sordariomycetes</taxon>
        <taxon>Hypocreomycetidae</taxon>
        <taxon>Hypocreales</taxon>
        <taxon>Hypocreaceae</taxon>
        <taxon>Escovopsis</taxon>
    </lineage>
</organism>
<feature type="compositionally biased region" description="Basic and acidic residues" evidence="1">
    <location>
        <begin position="575"/>
        <end position="586"/>
    </location>
</feature>
<accession>A0A0M8MSI2</accession>
<feature type="compositionally biased region" description="Polar residues" evidence="1">
    <location>
        <begin position="293"/>
        <end position="306"/>
    </location>
</feature>
<feature type="compositionally biased region" description="Polar residues" evidence="1">
    <location>
        <begin position="419"/>
        <end position="430"/>
    </location>
</feature>
<feature type="compositionally biased region" description="Basic and acidic residues" evidence="1">
    <location>
        <begin position="478"/>
        <end position="490"/>
    </location>
</feature>
<protein>
    <submittedName>
        <fullName evidence="2">Uncharacterized protein</fullName>
    </submittedName>
</protein>